<dbReference type="AlphaFoldDB" id="A0A1D6L1Z3"/>
<gene>
    <name evidence="1" type="ORF">ZEAMMB73_Zm00001d033746</name>
</gene>
<dbReference type="EMBL" id="CM007647">
    <property type="protein sequence ID" value="ONM08529.1"/>
    <property type="molecule type" value="Genomic_DNA"/>
</dbReference>
<proteinExistence type="predicted"/>
<name>A0A1D6L1Z3_MAIZE</name>
<accession>A0A1D6L1Z3</accession>
<protein>
    <submittedName>
        <fullName evidence="1">Phosphoglucomutase1</fullName>
    </submittedName>
</protein>
<sequence length="30" mass="3310">MLRSSSPRCKSTLAALPPPLSHKFLKSDLQ</sequence>
<evidence type="ECO:0000313" key="1">
    <source>
        <dbReference type="EMBL" id="ONM08529.1"/>
    </source>
</evidence>
<organism evidence="1">
    <name type="scientific">Zea mays</name>
    <name type="common">Maize</name>
    <dbReference type="NCBI Taxonomy" id="4577"/>
    <lineage>
        <taxon>Eukaryota</taxon>
        <taxon>Viridiplantae</taxon>
        <taxon>Streptophyta</taxon>
        <taxon>Embryophyta</taxon>
        <taxon>Tracheophyta</taxon>
        <taxon>Spermatophyta</taxon>
        <taxon>Magnoliopsida</taxon>
        <taxon>Liliopsida</taxon>
        <taxon>Poales</taxon>
        <taxon>Poaceae</taxon>
        <taxon>PACMAD clade</taxon>
        <taxon>Panicoideae</taxon>
        <taxon>Andropogonodae</taxon>
        <taxon>Andropogoneae</taxon>
        <taxon>Tripsacinae</taxon>
        <taxon>Zea</taxon>
    </lineage>
</organism>
<reference evidence="1" key="1">
    <citation type="submission" date="2015-12" db="EMBL/GenBank/DDBJ databases">
        <title>Update maize B73 reference genome by single molecule sequencing technologies.</title>
        <authorList>
            <consortium name="Maize Genome Sequencing Project"/>
            <person name="Ware D."/>
        </authorList>
    </citation>
    <scope>NUCLEOTIDE SEQUENCE [LARGE SCALE GENOMIC DNA]</scope>
    <source>
        <tissue evidence="1">Seedling</tissue>
    </source>
</reference>